<protein>
    <submittedName>
        <fullName evidence="1">Uncharacterized protein</fullName>
    </submittedName>
</protein>
<dbReference type="AlphaFoldDB" id="A0A561Q1Q7"/>
<dbReference type="InterPro" id="IPR045767">
    <property type="entry name" value="DUF6134"/>
</dbReference>
<name>A0A561Q1Q7_9BACT</name>
<dbReference type="RefSeq" id="WP_145660813.1">
    <property type="nucleotide sequence ID" value="NZ_VIWO01000001.1"/>
</dbReference>
<dbReference type="EMBL" id="VIWO01000001">
    <property type="protein sequence ID" value="TWF44265.1"/>
    <property type="molecule type" value="Genomic_DNA"/>
</dbReference>
<comment type="caution">
    <text evidence="1">The sequence shown here is derived from an EMBL/GenBank/DDBJ whole genome shotgun (WGS) entry which is preliminary data.</text>
</comment>
<proteinExistence type="predicted"/>
<dbReference type="Pfam" id="PF19630">
    <property type="entry name" value="DUF6134"/>
    <property type="match status" value="1"/>
</dbReference>
<reference evidence="1 2" key="1">
    <citation type="submission" date="2019-06" db="EMBL/GenBank/DDBJ databases">
        <title>Sorghum-associated microbial communities from plants grown in Nebraska, USA.</title>
        <authorList>
            <person name="Schachtman D."/>
        </authorList>
    </citation>
    <scope>NUCLEOTIDE SEQUENCE [LARGE SCALE GENOMIC DNA]</scope>
    <source>
        <strain evidence="1 2">1209</strain>
    </source>
</reference>
<keyword evidence="2" id="KW-1185">Reference proteome</keyword>
<dbReference type="Proteomes" id="UP000320811">
    <property type="component" value="Unassembled WGS sequence"/>
</dbReference>
<sequence length="225" mass="25222">MTGFFVFSYMGRGFTATDLYKKYFLIKPGIMNSLFRVLFTVITSAVLYAQVYAQTNTFEVRVANHAVGTIEANRKVNGQTKSIVIKTRIQVMLSKINSDIVNEYSNNVLNTAKSSRITKNGEDKQTLTRRNGKEYTIIVNGEKSTLDHAEIEACVADLYFAEPKQLSRVFSETLGLFLPVKSIGGGMYELILPEGRKNVYKYENGTLVLVEVNHSFGKAIFVKVS</sequence>
<gene>
    <name evidence="1" type="ORF">FHW36_101183</name>
</gene>
<evidence type="ECO:0000313" key="1">
    <source>
        <dbReference type="EMBL" id="TWF44265.1"/>
    </source>
</evidence>
<organism evidence="1 2">
    <name type="scientific">Chitinophaga polysaccharea</name>
    <dbReference type="NCBI Taxonomy" id="1293035"/>
    <lineage>
        <taxon>Bacteria</taxon>
        <taxon>Pseudomonadati</taxon>
        <taxon>Bacteroidota</taxon>
        <taxon>Chitinophagia</taxon>
        <taxon>Chitinophagales</taxon>
        <taxon>Chitinophagaceae</taxon>
        <taxon>Chitinophaga</taxon>
    </lineage>
</organism>
<dbReference type="OrthoDB" id="1121030at2"/>
<evidence type="ECO:0000313" key="2">
    <source>
        <dbReference type="Proteomes" id="UP000320811"/>
    </source>
</evidence>
<accession>A0A561Q1Q7</accession>